<keyword evidence="3" id="KW-1185">Reference proteome</keyword>
<keyword evidence="1" id="KW-1133">Transmembrane helix</keyword>
<keyword evidence="1" id="KW-0812">Transmembrane</keyword>
<evidence type="ECO:0000313" key="3">
    <source>
        <dbReference type="Proteomes" id="UP000554342"/>
    </source>
</evidence>
<accession>A0A840YW20</accession>
<sequence length="63" mass="6861">MPQLWAIAAAAVSVFCIVRGISDFRAKRYVWAVFGLVCGITILALPVPTHAVKIDLPRQGQQP</sequence>
<keyword evidence="1" id="KW-0472">Membrane</keyword>
<dbReference type="AlphaFoldDB" id="A0A840YW20"/>
<feature type="transmembrane region" description="Helical" evidence="1">
    <location>
        <begin position="30"/>
        <end position="48"/>
    </location>
</feature>
<dbReference type="Proteomes" id="UP000554342">
    <property type="component" value="Unassembled WGS sequence"/>
</dbReference>
<organism evidence="2 3">
    <name type="scientific">Stakelama sediminis</name>
    <dbReference type="NCBI Taxonomy" id="463200"/>
    <lineage>
        <taxon>Bacteria</taxon>
        <taxon>Pseudomonadati</taxon>
        <taxon>Pseudomonadota</taxon>
        <taxon>Alphaproteobacteria</taxon>
        <taxon>Sphingomonadales</taxon>
        <taxon>Sphingomonadaceae</taxon>
        <taxon>Stakelama</taxon>
    </lineage>
</organism>
<evidence type="ECO:0000313" key="2">
    <source>
        <dbReference type="EMBL" id="MBB5717765.1"/>
    </source>
</evidence>
<protein>
    <submittedName>
        <fullName evidence="2">Uncharacterized protein</fullName>
    </submittedName>
</protein>
<dbReference type="RefSeq" id="WP_184001485.1">
    <property type="nucleotide sequence ID" value="NZ_BAABIF010000004.1"/>
</dbReference>
<proteinExistence type="predicted"/>
<reference evidence="2 3" key="1">
    <citation type="submission" date="2020-08" db="EMBL/GenBank/DDBJ databases">
        <title>Genomic Encyclopedia of Type Strains, Phase IV (KMG-IV): sequencing the most valuable type-strain genomes for metagenomic binning, comparative biology and taxonomic classification.</title>
        <authorList>
            <person name="Goeker M."/>
        </authorList>
    </citation>
    <scope>NUCLEOTIDE SEQUENCE [LARGE SCALE GENOMIC DNA]</scope>
    <source>
        <strain evidence="2 3">DSM 27203</strain>
    </source>
</reference>
<comment type="caution">
    <text evidence="2">The sequence shown here is derived from an EMBL/GenBank/DDBJ whole genome shotgun (WGS) entry which is preliminary data.</text>
</comment>
<name>A0A840YW20_9SPHN</name>
<dbReference type="EMBL" id="JACIJI010000001">
    <property type="protein sequence ID" value="MBB5717765.1"/>
    <property type="molecule type" value="Genomic_DNA"/>
</dbReference>
<evidence type="ECO:0000256" key="1">
    <source>
        <dbReference type="SAM" id="Phobius"/>
    </source>
</evidence>
<gene>
    <name evidence="2" type="ORF">FHR23_000672</name>
</gene>